<reference evidence="3 4" key="1">
    <citation type="submission" date="2016-11" db="EMBL/GenBank/DDBJ databases">
        <authorList>
            <person name="Jaros S."/>
            <person name="Januszkiewicz K."/>
            <person name="Wedrychowicz H."/>
        </authorList>
    </citation>
    <scope>NUCLEOTIDE SEQUENCE [LARGE SCALE GENOMIC DNA]</scope>
    <source>
        <strain evidence="3 4">NF2</strain>
    </source>
</reference>
<comment type="cofactor">
    <cofactor evidence="1">
        <name>Zn(2+)</name>
        <dbReference type="ChEBI" id="CHEBI:29105"/>
    </cofactor>
</comment>
<evidence type="ECO:0000313" key="4">
    <source>
        <dbReference type="Proteomes" id="UP000197781"/>
    </source>
</evidence>
<gene>
    <name evidence="3" type="ORF">BP422_07625</name>
</gene>
<evidence type="ECO:0000259" key="2">
    <source>
        <dbReference type="Pfam" id="PF01979"/>
    </source>
</evidence>
<evidence type="ECO:0000313" key="3">
    <source>
        <dbReference type="EMBL" id="ASJ53438.1"/>
    </source>
</evidence>
<evidence type="ECO:0000256" key="1">
    <source>
        <dbReference type="ARBA" id="ARBA00001947"/>
    </source>
</evidence>
<dbReference type="Gene3D" id="2.30.40.10">
    <property type="entry name" value="Urease, subunit C, domain 1"/>
    <property type="match status" value="1"/>
</dbReference>
<dbReference type="EMBL" id="CP018145">
    <property type="protein sequence ID" value="ASJ53438.1"/>
    <property type="molecule type" value="Genomic_DNA"/>
</dbReference>
<dbReference type="PANTHER" id="PTHR11647:SF1">
    <property type="entry name" value="COLLAPSIN RESPONSE MEDIATOR PROTEIN"/>
    <property type="match status" value="1"/>
</dbReference>
<proteinExistence type="predicted"/>
<dbReference type="InterPro" id="IPR006680">
    <property type="entry name" value="Amidohydro-rel"/>
</dbReference>
<protein>
    <submittedName>
        <fullName evidence="3">Dihydroorotate dehydrogenase</fullName>
    </submittedName>
</protein>
<dbReference type="KEGG" id="bfm:BP422_07625"/>
<dbReference type="Gene3D" id="3.20.20.140">
    <property type="entry name" value="Metal-dependent hydrolases"/>
    <property type="match status" value="1"/>
</dbReference>
<dbReference type="AlphaFoldDB" id="A0A220MEL0"/>
<dbReference type="PANTHER" id="PTHR11647">
    <property type="entry name" value="HYDRANTOINASE/DIHYDROPYRIMIDINASE FAMILY MEMBER"/>
    <property type="match status" value="1"/>
</dbReference>
<organism evidence="3 4">
    <name type="scientific">Brevibacillus formosus</name>
    <dbReference type="NCBI Taxonomy" id="54913"/>
    <lineage>
        <taxon>Bacteria</taxon>
        <taxon>Bacillati</taxon>
        <taxon>Bacillota</taxon>
        <taxon>Bacilli</taxon>
        <taxon>Bacillales</taxon>
        <taxon>Paenibacillaceae</taxon>
        <taxon>Brevibacillus</taxon>
    </lineage>
</organism>
<feature type="domain" description="Amidohydrolase-related" evidence="2">
    <location>
        <begin position="282"/>
        <end position="347"/>
    </location>
</feature>
<dbReference type="Pfam" id="PF01979">
    <property type="entry name" value="Amidohydro_1"/>
    <property type="match status" value="1"/>
</dbReference>
<dbReference type="SUPFAM" id="SSF51338">
    <property type="entry name" value="Composite domain of metallo-dependent hydrolases"/>
    <property type="match status" value="1"/>
</dbReference>
<dbReference type="GO" id="GO:0016812">
    <property type="term" value="F:hydrolase activity, acting on carbon-nitrogen (but not peptide) bonds, in cyclic amides"/>
    <property type="evidence" value="ECO:0007669"/>
    <property type="project" value="TreeGrafter"/>
</dbReference>
<dbReference type="InterPro" id="IPR050378">
    <property type="entry name" value="Metallo-dep_Hydrolases_sf"/>
</dbReference>
<dbReference type="Proteomes" id="UP000197781">
    <property type="component" value="Chromosome"/>
</dbReference>
<accession>A0A220MEL0</accession>
<dbReference type="InterPro" id="IPR011059">
    <property type="entry name" value="Metal-dep_hydrolase_composite"/>
</dbReference>
<sequence length="373" mass="43533">MLERGMVIRGGTIVTARGMKEADIWIRHGKIVRIAKDTLMKNPFNDLYEEIDATGMYLLPGFVALLTHSLYKIKDVDVYIEAMRNLISSGCTSLVDVFRPERWMSRPQIHYQQSQHFNSLLDYVWHVEIDVADLHGDRLAEWINHGYSSFHVKIQNPEEISTIKWETLLQLHTSKHTILHMQVQNDPFLKKEQRELIRQIWMEATRYWRLRTVITDSQAAFHFEENDPYLHIFRLPAEVTDQGLRQLHRQWFGSWQVASPIQDVRIDTRKSWCTPEELLCLVVRLASTNVAKAIGLYPRKGSLTTGADADIVFLKKENWLTKNDLSTILNFSETHLPTSVMSNGKWIYRNMRFIPLIGMGKCLFDTKPYAYVI</sequence>
<dbReference type="GO" id="GO:0005829">
    <property type="term" value="C:cytosol"/>
    <property type="evidence" value="ECO:0007669"/>
    <property type="project" value="TreeGrafter"/>
</dbReference>
<name>A0A220MEL0_9BACL</name>